<protein>
    <submittedName>
        <fullName evidence="7">MauE/DoxX family redox-associated membrane protein</fullName>
    </submittedName>
</protein>
<dbReference type="GO" id="GO:0016020">
    <property type="term" value="C:membrane"/>
    <property type="evidence" value="ECO:0007669"/>
    <property type="project" value="UniProtKB-SubCell"/>
</dbReference>
<dbReference type="AlphaFoldDB" id="A0ABD5VYK5"/>
<comment type="caution">
    <text evidence="7">The sequence shown here is derived from an EMBL/GenBank/DDBJ whole genome shotgun (WGS) entry which is preliminary data.</text>
</comment>
<dbReference type="InterPro" id="IPR009908">
    <property type="entry name" value="Methylamine_util_MauE"/>
</dbReference>
<dbReference type="RefSeq" id="WP_267163334.1">
    <property type="nucleotide sequence ID" value="NZ_CP112972.1"/>
</dbReference>
<dbReference type="PANTHER" id="PTHR36974">
    <property type="entry name" value="MEMBRANE PROTEIN-RELATED"/>
    <property type="match status" value="1"/>
</dbReference>
<dbReference type="PANTHER" id="PTHR36974:SF1">
    <property type="entry name" value="DOXX FAMILY MEMBRANE PROTEIN"/>
    <property type="match status" value="1"/>
</dbReference>
<dbReference type="Pfam" id="PF07291">
    <property type="entry name" value="MauE"/>
    <property type="match status" value="1"/>
</dbReference>
<evidence type="ECO:0000313" key="8">
    <source>
        <dbReference type="Proteomes" id="UP001596445"/>
    </source>
</evidence>
<feature type="transmembrane region" description="Helical" evidence="5">
    <location>
        <begin position="12"/>
        <end position="30"/>
    </location>
</feature>
<keyword evidence="3 5" id="KW-1133">Transmembrane helix</keyword>
<proteinExistence type="predicted"/>
<organism evidence="7 8">
    <name type="scientific">Halovenus salina</name>
    <dbReference type="NCBI Taxonomy" id="1510225"/>
    <lineage>
        <taxon>Archaea</taxon>
        <taxon>Methanobacteriati</taxon>
        <taxon>Methanobacteriota</taxon>
        <taxon>Stenosarchaea group</taxon>
        <taxon>Halobacteria</taxon>
        <taxon>Halobacteriales</taxon>
        <taxon>Haloarculaceae</taxon>
        <taxon>Halovenus</taxon>
    </lineage>
</organism>
<name>A0ABD5VYK5_9EURY</name>
<reference evidence="7 8" key="1">
    <citation type="journal article" date="2019" name="Int. J. Syst. Evol. Microbiol.">
        <title>The Global Catalogue of Microorganisms (GCM) 10K type strain sequencing project: providing services to taxonomists for standard genome sequencing and annotation.</title>
        <authorList>
            <consortium name="The Broad Institute Genomics Platform"/>
            <consortium name="The Broad Institute Genome Sequencing Center for Infectious Disease"/>
            <person name="Wu L."/>
            <person name="Ma J."/>
        </authorList>
    </citation>
    <scope>NUCLEOTIDE SEQUENCE [LARGE SCALE GENOMIC DNA]</scope>
    <source>
        <strain evidence="7 8">JCM 30072</strain>
    </source>
</reference>
<evidence type="ECO:0000256" key="1">
    <source>
        <dbReference type="ARBA" id="ARBA00004141"/>
    </source>
</evidence>
<evidence type="ECO:0000256" key="3">
    <source>
        <dbReference type="ARBA" id="ARBA00022989"/>
    </source>
</evidence>
<evidence type="ECO:0000313" key="7">
    <source>
        <dbReference type="EMBL" id="MFC7057569.1"/>
    </source>
</evidence>
<dbReference type="Proteomes" id="UP001596445">
    <property type="component" value="Unassembled WGS sequence"/>
</dbReference>
<keyword evidence="2 5" id="KW-0812">Transmembrane</keyword>
<dbReference type="EMBL" id="JBHSZI010000001">
    <property type="protein sequence ID" value="MFC7057569.1"/>
    <property type="molecule type" value="Genomic_DNA"/>
</dbReference>
<keyword evidence="8" id="KW-1185">Reference proteome</keyword>
<evidence type="ECO:0000256" key="4">
    <source>
        <dbReference type="ARBA" id="ARBA00023136"/>
    </source>
</evidence>
<gene>
    <name evidence="7" type="ORF">ACFQQG_04500</name>
</gene>
<accession>A0ABD5VYK5</accession>
<keyword evidence="4 5" id="KW-0472">Membrane</keyword>
<feature type="transmembrane region" description="Helical" evidence="5">
    <location>
        <begin position="71"/>
        <end position="92"/>
    </location>
</feature>
<feature type="transmembrane region" description="Helical" evidence="5">
    <location>
        <begin position="112"/>
        <end position="129"/>
    </location>
</feature>
<comment type="subcellular location">
    <subcellularLocation>
        <location evidence="1">Membrane</location>
        <topology evidence="1">Multi-pass membrane protein</topology>
    </subcellularLocation>
</comment>
<sequence length="135" mass="14443">MSSILGRLKRPILYVMAPAYVVAGILHFVVPDLYAQIIPPLLPFPLALVYLSGLAEIAVGVGLLVPRTRQYAAWGTVALLLAIYPANIYMATSGVVIEGLSGGGDPSALVRWGRLPLQGVLIALAFWYTKPTNNV</sequence>
<evidence type="ECO:0000256" key="5">
    <source>
        <dbReference type="SAM" id="Phobius"/>
    </source>
</evidence>
<evidence type="ECO:0000256" key="2">
    <source>
        <dbReference type="ARBA" id="ARBA00022692"/>
    </source>
</evidence>
<feature type="domain" description="Methylamine utilisation protein MauE" evidence="6">
    <location>
        <begin position="15"/>
        <end position="128"/>
    </location>
</feature>
<feature type="transmembrane region" description="Helical" evidence="5">
    <location>
        <begin position="42"/>
        <end position="64"/>
    </location>
</feature>
<evidence type="ECO:0000259" key="6">
    <source>
        <dbReference type="Pfam" id="PF07291"/>
    </source>
</evidence>
<dbReference type="GeneID" id="76629447"/>